<comment type="caution">
    <text evidence="3">The sequence shown here is derived from an EMBL/GenBank/DDBJ whole genome shotgun (WGS) entry which is preliminary data.</text>
</comment>
<feature type="compositionally biased region" description="Pro residues" evidence="1">
    <location>
        <begin position="156"/>
        <end position="168"/>
    </location>
</feature>
<sequence length="281" mass="27648">MTLSHTCRTLGMAVKSRIQDETMTHFRGALVAAAAAAAGTVALLTAAPASAQFDPPSTVFGSVTDSAGPVPEGLPVEAYIGDTLCGKDGRTEYTGEGSARVTVYAIDVVADSQIKGCGRSGAEVRIKIGDRFAPQTARWQPGPVQLDITFGNATPAPIPTFTPTPTRTPVPAATGTPAPGQPTPGSGGQGGSDGGQGGSVATIPAGSPGAGSPVTGGGVTSATPGQQNAAGGDESGFPIWGVIVLVLGAIAAVGGGAGWMLARNRQSAADGDDFGPPDALE</sequence>
<feature type="region of interest" description="Disordered" evidence="1">
    <location>
        <begin position="153"/>
        <end position="233"/>
    </location>
</feature>
<keyword evidence="2" id="KW-0812">Transmembrane</keyword>
<keyword evidence="2" id="KW-0472">Membrane</keyword>
<protein>
    <submittedName>
        <fullName evidence="3">Uncharacterized protein</fullName>
    </submittedName>
</protein>
<name>A0A2A9HGN5_TEPT2</name>
<reference evidence="3 4" key="1">
    <citation type="submission" date="2017-09" db="EMBL/GenBank/DDBJ databases">
        <title>Sequencing the genomes of two abundant thermophiles in Great Basin hot springs: Thermocrinis jamiesonii and novel Chloroflexi Thermoflexus hugenholtzii.</title>
        <authorList>
            <person name="Hedlund B."/>
        </authorList>
    </citation>
    <scope>NUCLEOTIDE SEQUENCE [LARGE SCALE GENOMIC DNA]</scope>
    <source>
        <strain evidence="3 4">G233</strain>
    </source>
</reference>
<organism evidence="3 4">
    <name type="scientific">Tepidiforma thermophila (strain KCTC 52669 / CGMCC 1.13589 / G233)</name>
    <dbReference type="NCBI Taxonomy" id="2761530"/>
    <lineage>
        <taxon>Bacteria</taxon>
        <taxon>Bacillati</taxon>
        <taxon>Chloroflexota</taxon>
        <taxon>Tepidiformia</taxon>
        <taxon>Tepidiformales</taxon>
        <taxon>Tepidiformaceae</taxon>
        <taxon>Tepidiforma</taxon>
    </lineage>
</organism>
<accession>A0A2A9HGN5</accession>
<evidence type="ECO:0000256" key="1">
    <source>
        <dbReference type="SAM" id="MobiDB-lite"/>
    </source>
</evidence>
<feature type="transmembrane region" description="Helical" evidence="2">
    <location>
        <begin position="237"/>
        <end position="262"/>
    </location>
</feature>
<dbReference type="EMBL" id="PDJQ01000001">
    <property type="protein sequence ID" value="PFG73979.1"/>
    <property type="molecule type" value="Genomic_DNA"/>
</dbReference>
<evidence type="ECO:0000256" key="2">
    <source>
        <dbReference type="SAM" id="Phobius"/>
    </source>
</evidence>
<dbReference type="AlphaFoldDB" id="A0A2A9HGN5"/>
<feature type="compositionally biased region" description="Polar residues" evidence="1">
    <location>
        <begin position="220"/>
        <end position="229"/>
    </location>
</feature>
<evidence type="ECO:0000313" key="3">
    <source>
        <dbReference type="EMBL" id="PFG73979.1"/>
    </source>
</evidence>
<feature type="compositionally biased region" description="Gly residues" evidence="1">
    <location>
        <begin position="185"/>
        <end position="198"/>
    </location>
</feature>
<proteinExistence type="predicted"/>
<evidence type="ECO:0000313" key="4">
    <source>
        <dbReference type="Proteomes" id="UP000223071"/>
    </source>
</evidence>
<gene>
    <name evidence="3" type="ORF">A9A59_1186</name>
</gene>
<keyword evidence="4" id="KW-1185">Reference proteome</keyword>
<dbReference type="Proteomes" id="UP000223071">
    <property type="component" value="Unassembled WGS sequence"/>
</dbReference>
<feature type="compositionally biased region" description="Low complexity" evidence="1">
    <location>
        <begin position="169"/>
        <end position="178"/>
    </location>
</feature>
<keyword evidence="2" id="KW-1133">Transmembrane helix</keyword>